<dbReference type="Pfam" id="PF10825">
    <property type="entry name" value="DUF2752"/>
    <property type="match status" value="1"/>
</dbReference>
<keyword evidence="1" id="KW-0472">Membrane</keyword>
<evidence type="ECO:0000256" key="1">
    <source>
        <dbReference type="SAM" id="Phobius"/>
    </source>
</evidence>
<evidence type="ECO:0000313" key="2">
    <source>
        <dbReference type="EMBL" id="MDQ0361346.1"/>
    </source>
</evidence>
<keyword evidence="3" id="KW-1185">Reference proteome</keyword>
<dbReference type="Proteomes" id="UP001230220">
    <property type="component" value="Unassembled WGS sequence"/>
</dbReference>
<accession>A0ABU0E3E2</accession>
<reference evidence="2 3" key="1">
    <citation type="submission" date="2023-07" db="EMBL/GenBank/DDBJ databases">
        <title>Genomic Encyclopedia of Type Strains, Phase IV (KMG-IV): sequencing the most valuable type-strain genomes for metagenomic binning, comparative biology and taxonomic classification.</title>
        <authorList>
            <person name="Goeker M."/>
        </authorList>
    </citation>
    <scope>NUCLEOTIDE SEQUENCE [LARGE SCALE GENOMIC DNA]</scope>
    <source>
        <strain evidence="2 3">DSM 16784</strain>
    </source>
</reference>
<organism evidence="2 3">
    <name type="scientific">Breznakia pachnodae</name>
    <dbReference type="NCBI Taxonomy" id="265178"/>
    <lineage>
        <taxon>Bacteria</taxon>
        <taxon>Bacillati</taxon>
        <taxon>Bacillota</taxon>
        <taxon>Erysipelotrichia</taxon>
        <taxon>Erysipelotrichales</taxon>
        <taxon>Erysipelotrichaceae</taxon>
        <taxon>Breznakia</taxon>
    </lineage>
</organism>
<dbReference type="RefSeq" id="WP_307407988.1">
    <property type="nucleotide sequence ID" value="NZ_JAUSUR010000003.1"/>
</dbReference>
<name>A0ABU0E3E2_9FIRM</name>
<feature type="transmembrane region" description="Helical" evidence="1">
    <location>
        <begin position="59"/>
        <end position="79"/>
    </location>
</feature>
<evidence type="ECO:0008006" key="4">
    <source>
        <dbReference type="Google" id="ProtNLM"/>
    </source>
</evidence>
<evidence type="ECO:0000313" key="3">
    <source>
        <dbReference type="Proteomes" id="UP001230220"/>
    </source>
</evidence>
<keyword evidence="1" id="KW-1133">Transmembrane helix</keyword>
<keyword evidence="1" id="KW-0812">Transmembrane</keyword>
<sequence length="133" mass="15217">MNYTTLKKLGFVAIVGFLLLFVVDTFCPIENIIGIPCPGCGMSSAFYHLIHLDLNSAMFFHPLIIPCLLYFVGIGIAYLRYQSFNNKPVKILTIIFMVALVVVYVYRMITIFPEYPMMYNNDSLLGRIIEFIN</sequence>
<gene>
    <name evidence="2" type="ORF">J2S15_002093</name>
</gene>
<proteinExistence type="predicted"/>
<comment type="caution">
    <text evidence="2">The sequence shown here is derived from an EMBL/GenBank/DDBJ whole genome shotgun (WGS) entry which is preliminary data.</text>
</comment>
<dbReference type="EMBL" id="JAUSUR010000003">
    <property type="protein sequence ID" value="MDQ0361346.1"/>
    <property type="molecule type" value="Genomic_DNA"/>
</dbReference>
<dbReference type="InterPro" id="IPR021215">
    <property type="entry name" value="DUF2752"/>
</dbReference>
<feature type="transmembrane region" description="Helical" evidence="1">
    <location>
        <begin position="91"/>
        <end position="109"/>
    </location>
</feature>
<protein>
    <recommendedName>
        <fullName evidence="4">DUF2752 domain-containing protein</fullName>
    </recommendedName>
</protein>